<evidence type="ECO:0000313" key="1">
    <source>
        <dbReference type="EMBL" id="CAG8973960.1"/>
    </source>
</evidence>
<protein>
    <submittedName>
        <fullName evidence="1">Uncharacterized protein</fullName>
    </submittedName>
</protein>
<keyword evidence="2" id="KW-1185">Reference proteome</keyword>
<organism evidence="1 2">
    <name type="scientific">Hymenoscyphus albidus</name>
    <dbReference type="NCBI Taxonomy" id="595503"/>
    <lineage>
        <taxon>Eukaryota</taxon>
        <taxon>Fungi</taxon>
        <taxon>Dikarya</taxon>
        <taxon>Ascomycota</taxon>
        <taxon>Pezizomycotina</taxon>
        <taxon>Leotiomycetes</taxon>
        <taxon>Helotiales</taxon>
        <taxon>Helotiaceae</taxon>
        <taxon>Hymenoscyphus</taxon>
    </lineage>
</organism>
<proteinExistence type="predicted"/>
<gene>
    <name evidence="1" type="ORF">HYALB_00010080</name>
</gene>
<dbReference type="AlphaFoldDB" id="A0A9N9LIU6"/>
<evidence type="ECO:0000313" key="2">
    <source>
        <dbReference type="Proteomes" id="UP000701801"/>
    </source>
</evidence>
<name>A0A9N9LIU6_9HELO</name>
<comment type="caution">
    <text evidence="1">The sequence shown here is derived from an EMBL/GenBank/DDBJ whole genome shotgun (WGS) entry which is preliminary data.</text>
</comment>
<dbReference type="Proteomes" id="UP000701801">
    <property type="component" value="Unassembled WGS sequence"/>
</dbReference>
<accession>A0A9N9LIU6</accession>
<dbReference type="EMBL" id="CAJVRM010000085">
    <property type="protein sequence ID" value="CAG8973960.1"/>
    <property type="molecule type" value="Genomic_DNA"/>
</dbReference>
<reference evidence="1" key="1">
    <citation type="submission" date="2021-07" db="EMBL/GenBank/DDBJ databases">
        <authorList>
            <person name="Durling M."/>
        </authorList>
    </citation>
    <scope>NUCLEOTIDE SEQUENCE</scope>
</reference>
<sequence length="90" mass="10950">MDDFQVMADLAKKHHLKRLYITHEENLEHHRRYGVEPRHKAEHRKWIRGMMDRIMQTLEVAPLFEEMDVYEINGHCLPKWIAVYLVMGCY</sequence>